<gene>
    <name evidence="3" type="ORF">G9W65_004465</name>
</gene>
<dbReference type="Pfam" id="PF13392">
    <property type="entry name" value="HNH_3"/>
    <property type="match status" value="1"/>
</dbReference>
<feature type="coiled-coil region" evidence="1">
    <location>
        <begin position="176"/>
        <end position="210"/>
    </location>
</feature>
<feature type="domain" description="HNH nuclease" evidence="2">
    <location>
        <begin position="51"/>
        <end position="95"/>
    </location>
</feature>
<dbReference type="SUPFAM" id="SSF54171">
    <property type="entry name" value="DNA-binding domain"/>
    <property type="match status" value="1"/>
</dbReference>
<keyword evidence="3" id="KW-0255">Endonuclease</keyword>
<dbReference type="InterPro" id="IPR003615">
    <property type="entry name" value="HNH_nuc"/>
</dbReference>
<sequence length="224" mass="25842">MNWHDVFSYDANTGFLYWRVLPKCHKPDGRAGSKEKDGYTRVKFRQKHIPVHRIIWDMCNPGDLLAPGFEVDHINHDRSDNRIVNLRKVTKGVNNKNLSLGKANTSGVIGVCYVKSRNRWVSAIYLGGKRKHIGYYKNFEDAVAARKAAEVKYGFHENHGKKRGVCVMETYIGKSWKDLYDRIKELEAENARLRQQRDAANAQLDWLLEQPELSNDLVAKIQES</sequence>
<dbReference type="InterPro" id="IPR016177">
    <property type="entry name" value="DNA-bd_dom_sf"/>
</dbReference>
<comment type="caution">
    <text evidence="3">The sequence shown here is derived from an EMBL/GenBank/DDBJ whole genome shotgun (WGS) entry which is preliminary data.</text>
</comment>
<proteinExistence type="predicted"/>
<dbReference type="GO" id="GO:0004519">
    <property type="term" value="F:endonuclease activity"/>
    <property type="evidence" value="ECO:0007669"/>
    <property type="project" value="UniProtKB-KW"/>
</dbReference>
<dbReference type="GO" id="GO:0003677">
    <property type="term" value="F:DNA binding"/>
    <property type="evidence" value="ECO:0007669"/>
    <property type="project" value="InterPro"/>
</dbReference>
<dbReference type="AlphaFoldDB" id="A0A740YL79"/>
<dbReference type="InterPro" id="IPR044925">
    <property type="entry name" value="His-Me_finger_sf"/>
</dbReference>
<dbReference type="EMBL" id="DAATXH010000036">
    <property type="protein sequence ID" value="HAF0508291.1"/>
    <property type="molecule type" value="Genomic_DNA"/>
</dbReference>
<evidence type="ECO:0000259" key="2">
    <source>
        <dbReference type="Pfam" id="PF13392"/>
    </source>
</evidence>
<keyword evidence="1" id="KW-0175">Coiled coil</keyword>
<dbReference type="Gene3D" id="3.90.75.20">
    <property type="match status" value="1"/>
</dbReference>
<accession>A0A740YL79</accession>
<keyword evidence="3" id="KW-0540">Nuclease</keyword>
<dbReference type="SUPFAM" id="SSF54060">
    <property type="entry name" value="His-Me finger endonucleases"/>
    <property type="match status" value="1"/>
</dbReference>
<keyword evidence="3" id="KW-0378">Hydrolase</keyword>
<name>A0A740YL79_SALTM</name>
<evidence type="ECO:0000256" key="1">
    <source>
        <dbReference type="SAM" id="Coils"/>
    </source>
</evidence>
<evidence type="ECO:0000313" key="3">
    <source>
        <dbReference type="EMBL" id="HAF0508291.1"/>
    </source>
</evidence>
<reference evidence="3" key="1">
    <citation type="journal article" date="2018" name="Genome Biol.">
        <title>SKESA: strategic k-mer extension for scrupulous assemblies.</title>
        <authorList>
            <person name="Souvorov A."/>
            <person name="Agarwala R."/>
            <person name="Lipman D.J."/>
        </authorList>
    </citation>
    <scope>NUCLEOTIDE SEQUENCE</scope>
    <source>
        <strain evidence="3">42_M5132</strain>
    </source>
</reference>
<protein>
    <submittedName>
        <fullName evidence="3">HNH endonuclease</fullName>
    </submittedName>
</protein>
<reference evidence="3" key="2">
    <citation type="submission" date="2018-07" db="EMBL/GenBank/DDBJ databases">
        <authorList>
            <consortium name="NCBI Pathogen Detection Project"/>
        </authorList>
    </citation>
    <scope>NUCLEOTIDE SEQUENCE</scope>
    <source>
        <strain evidence="3">42_M5132</strain>
    </source>
</reference>
<organism evidence="3">
    <name type="scientific">Salmonella typhimurium</name>
    <dbReference type="NCBI Taxonomy" id="90371"/>
    <lineage>
        <taxon>Bacteria</taxon>
        <taxon>Pseudomonadati</taxon>
        <taxon>Pseudomonadota</taxon>
        <taxon>Gammaproteobacteria</taxon>
        <taxon>Enterobacterales</taxon>
        <taxon>Enterobacteriaceae</taxon>
        <taxon>Salmonella</taxon>
    </lineage>
</organism>